<keyword evidence="12" id="KW-0472">Membrane</keyword>
<dbReference type="AlphaFoldDB" id="A0A9Q0MSQ9"/>
<proteinExistence type="inferred from homology"/>
<keyword evidence="10" id="KW-0408">Iron</keyword>
<evidence type="ECO:0000256" key="13">
    <source>
        <dbReference type="SAM" id="SignalP"/>
    </source>
</evidence>
<sequence>ALFGLCTLFLCYVYLKHCFTYWERRGIPQLKPIIPYGNIKEIGRSTQISLLIRDFYNQTKHKFPYFGVYFFQRPVLIVNDPLVIKNVLIKDFKHFQDRGVYYNERDDTLSAHLFSLNFDKWKILRNKISPTFSSGKMRFMFPTMLNVGHSLQRYMSELIDNECVLEIKDILARYTTDLIGTCAFGIECNSLTNPDAEFWRMGKRTFETPRHKPIITFLIGSFKRLAVMLRTKVIRDDVSDFFKNIVHETVQHRKKNGIRQNDFMDLLINLTNQQEESLTIDEIAA</sequence>
<dbReference type="GO" id="GO:0004497">
    <property type="term" value="F:monooxygenase activity"/>
    <property type="evidence" value="ECO:0007669"/>
    <property type="project" value="UniProtKB-KW"/>
</dbReference>
<evidence type="ECO:0000256" key="2">
    <source>
        <dbReference type="ARBA" id="ARBA00004174"/>
    </source>
</evidence>
<keyword evidence="9" id="KW-0560">Oxidoreductase</keyword>
<evidence type="ECO:0000256" key="8">
    <source>
        <dbReference type="ARBA" id="ARBA00022848"/>
    </source>
</evidence>
<keyword evidence="5" id="KW-0349">Heme</keyword>
<comment type="similarity">
    <text evidence="4">Belongs to the cytochrome P450 family.</text>
</comment>
<evidence type="ECO:0000313" key="14">
    <source>
        <dbReference type="EMBL" id="KAJ6636419.1"/>
    </source>
</evidence>
<feature type="non-terminal residue" evidence="14">
    <location>
        <position position="285"/>
    </location>
</feature>
<evidence type="ECO:0000256" key="3">
    <source>
        <dbReference type="ARBA" id="ARBA00004406"/>
    </source>
</evidence>
<protein>
    <submittedName>
        <fullName evidence="14">Cytochrome P450 6A1</fullName>
    </submittedName>
</protein>
<keyword evidence="11" id="KW-0503">Monooxygenase</keyword>
<evidence type="ECO:0000256" key="11">
    <source>
        <dbReference type="ARBA" id="ARBA00023033"/>
    </source>
</evidence>
<feature type="chain" id="PRO_5040338319" evidence="13">
    <location>
        <begin position="19"/>
        <end position="285"/>
    </location>
</feature>
<comment type="subcellular location">
    <subcellularLocation>
        <location evidence="3">Endoplasmic reticulum membrane</location>
        <topology evidence="3">Peripheral membrane protein</topology>
    </subcellularLocation>
    <subcellularLocation>
        <location evidence="2">Microsome membrane</location>
        <topology evidence="2">Peripheral membrane protein</topology>
    </subcellularLocation>
</comment>
<dbReference type="InterPro" id="IPR002402">
    <property type="entry name" value="Cyt_P450_E_grp-II"/>
</dbReference>
<evidence type="ECO:0000256" key="10">
    <source>
        <dbReference type="ARBA" id="ARBA00023004"/>
    </source>
</evidence>
<keyword evidence="13" id="KW-0732">Signal</keyword>
<evidence type="ECO:0000256" key="1">
    <source>
        <dbReference type="ARBA" id="ARBA00001971"/>
    </source>
</evidence>
<dbReference type="OrthoDB" id="2789670at2759"/>
<dbReference type="PANTHER" id="PTHR24292:SF103">
    <property type="entry name" value="CYTOCHROME P450 6BS1"/>
    <property type="match status" value="1"/>
</dbReference>
<name>A0A9Q0MSQ9_9DIPT</name>
<keyword evidence="7" id="KW-0256">Endoplasmic reticulum</keyword>
<evidence type="ECO:0000256" key="12">
    <source>
        <dbReference type="ARBA" id="ARBA00023136"/>
    </source>
</evidence>
<keyword evidence="15" id="KW-1185">Reference proteome</keyword>
<dbReference type="PANTHER" id="PTHR24292">
    <property type="entry name" value="CYTOCHROME P450"/>
    <property type="match status" value="1"/>
</dbReference>
<reference evidence="14" key="1">
    <citation type="submission" date="2022-07" db="EMBL/GenBank/DDBJ databases">
        <authorList>
            <person name="Trinca V."/>
            <person name="Uliana J.V.C."/>
            <person name="Torres T.T."/>
            <person name="Ward R.J."/>
            <person name="Monesi N."/>
        </authorList>
    </citation>
    <scope>NUCLEOTIDE SEQUENCE</scope>
    <source>
        <strain evidence="14">HSMRA1968</strain>
        <tissue evidence="14">Whole embryos</tissue>
    </source>
</reference>
<comment type="caution">
    <text evidence="14">The sequence shown here is derived from an EMBL/GenBank/DDBJ whole genome shotgun (WGS) entry which is preliminary data.</text>
</comment>
<evidence type="ECO:0000256" key="5">
    <source>
        <dbReference type="ARBA" id="ARBA00022617"/>
    </source>
</evidence>
<evidence type="ECO:0000256" key="4">
    <source>
        <dbReference type="ARBA" id="ARBA00010617"/>
    </source>
</evidence>
<accession>A0A9Q0MSQ9</accession>
<evidence type="ECO:0000256" key="7">
    <source>
        <dbReference type="ARBA" id="ARBA00022824"/>
    </source>
</evidence>
<dbReference type="SUPFAM" id="SSF48264">
    <property type="entry name" value="Cytochrome P450"/>
    <property type="match status" value="1"/>
</dbReference>
<comment type="cofactor">
    <cofactor evidence="1">
        <name>heme</name>
        <dbReference type="ChEBI" id="CHEBI:30413"/>
    </cofactor>
</comment>
<dbReference type="Proteomes" id="UP001151699">
    <property type="component" value="Chromosome C"/>
</dbReference>
<dbReference type="InterPro" id="IPR036396">
    <property type="entry name" value="Cyt_P450_sf"/>
</dbReference>
<dbReference type="InterPro" id="IPR050476">
    <property type="entry name" value="Insect_CytP450_Detox"/>
</dbReference>
<dbReference type="PRINTS" id="PR00464">
    <property type="entry name" value="EP450II"/>
</dbReference>
<gene>
    <name evidence="14" type="primary">CYP6A1</name>
    <name evidence="14" type="ORF">Bhyg_15009</name>
</gene>
<keyword evidence="6" id="KW-0479">Metal-binding</keyword>
<dbReference type="GO" id="GO:0016705">
    <property type="term" value="F:oxidoreductase activity, acting on paired donors, with incorporation or reduction of molecular oxygen"/>
    <property type="evidence" value="ECO:0007669"/>
    <property type="project" value="InterPro"/>
</dbReference>
<dbReference type="GO" id="GO:0005506">
    <property type="term" value="F:iron ion binding"/>
    <property type="evidence" value="ECO:0007669"/>
    <property type="project" value="InterPro"/>
</dbReference>
<dbReference type="InterPro" id="IPR001128">
    <property type="entry name" value="Cyt_P450"/>
</dbReference>
<feature type="non-terminal residue" evidence="14">
    <location>
        <position position="1"/>
    </location>
</feature>
<organism evidence="14 15">
    <name type="scientific">Pseudolycoriella hygida</name>
    <dbReference type="NCBI Taxonomy" id="35572"/>
    <lineage>
        <taxon>Eukaryota</taxon>
        <taxon>Metazoa</taxon>
        <taxon>Ecdysozoa</taxon>
        <taxon>Arthropoda</taxon>
        <taxon>Hexapoda</taxon>
        <taxon>Insecta</taxon>
        <taxon>Pterygota</taxon>
        <taxon>Neoptera</taxon>
        <taxon>Endopterygota</taxon>
        <taxon>Diptera</taxon>
        <taxon>Nematocera</taxon>
        <taxon>Sciaroidea</taxon>
        <taxon>Sciaridae</taxon>
        <taxon>Pseudolycoriella</taxon>
    </lineage>
</organism>
<evidence type="ECO:0000256" key="6">
    <source>
        <dbReference type="ARBA" id="ARBA00022723"/>
    </source>
</evidence>
<keyword evidence="8" id="KW-0492">Microsome</keyword>
<evidence type="ECO:0000256" key="9">
    <source>
        <dbReference type="ARBA" id="ARBA00023002"/>
    </source>
</evidence>
<dbReference type="GO" id="GO:0005789">
    <property type="term" value="C:endoplasmic reticulum membrane"/>
    <property type="evidence" value="ECO:0007669"/>
    <property type="project" value="UniProtKB-SubCell"/>
</dbReference>
<dbReference type="GO" id="GO:0020037">
    <property type="term" value="F:heme binding"/>
    <property type="evidence" value="ECO:0007669"/>
    <property type="project" value="InterPro"/>
</dbReference>
<dbReference type="EMBL" id="WJQU01000004">
    <property type="protein sequence ID" value="KAJ6636419.1"/>
    <property type="molecule type" value="Genomic_DNA"/>
</dbReference>
<evidence type="ECO:0000313" key="15">
    <source>
        <dbReference type="Proteomes" id="UP001151699"/>
    </source>
</evidence>
<feature type="signal peptide" evidence="13">
    <location>
        <begin position="1"/>
        <end position="18"/>
    </location>
</feature>
<dbReference type="Pfam" id="PF00067">
    <property type="entry name" value="p450"/>
    <property type="match status" value="1"/>
</dbReference>
<dbReference type="Gene3D" id="1.10.630.10">
    <property type="entry name" value="Cytochrome P450"/>
    <property type="match status" value="1"/>
</dbReference>